<dbReference type="RefSeq" id="WP_142511303.1">
    <property type="nucleotide sequence ID" value="NZ_BMBR01000001.1"/>
</dbReference>
<reference evidence="8" key="1">
    <citation type="submission" date="2018-08" db="EMBL/GenBank/DDBJ databases">
        <title>Draft genome sequences of Leuconostoc spp. and Weissella spp. with biocontrol potential.</title>
        <authorList>
            <person name="Lo R."/>
            <person name="Ho V.T.T."/>
            <person name="Turner M.S."/>
        </authorList>
    </citation>
    <scope>NUCLEOTIDE SEQUENCE</scope>
    <source>
        <strain evidence="8">156</strain>
    </source>
</reference>
<comment type="caution">
    <text evidence="8">The sequence shown here is derived from an EMBL/GenBank/DDBJ whole genome shotgun (WGS) entry which is preliminary data.</text>
</comment>
<protein>
    <submittedName>
        <fullName evidence="8 9">ABC transporter substrate-binding protein</fullName>
    </submittedName>
</protein>
<organism evidence="8 10">
    <name type="scientific">Leuconostoc falkenbergense</name>
    <dbReference type="NCBI Taxonomy" id="2766470"/>
    <lineage>
        <taxon>Bacteria</taxon>
        <taxon>Bacillati</taxon>
        <taxon>Bacillota</taxon>
        <taxon>Bacilli</taxon>
        <taxon>Lactobacillales</taxon>
        <taxon>Lactobacillaceae</taxon>
        <taxon>Leuconostoc</taxon>
    </lineage>
</organism>
<dbReference type="PANTHER" id="PTHR30429:SF0">
    <property type="entry name" value="METHIONINE-BINDING LIPOPROTEIN METQ"/>
    <property type="match status" value="1"/>
</dbReference>
<accession>A0A9X3EC66</accession>
<evidence type="ECO:0000313" key="9">
    <source>
        <dbReference type="EMBL" id="MDM7647572.1"/>
    </source>
</evidence>
<dbReference type="EMBL" id="QVOQ01000006">
    <property type="protein sequence ID" value="MCX7578463.1"/>
    <property type="molecule type" value="Genomic_DNA"/>
</dbReference>
<dbReference type="EMBL" id="JAUCAQ010000043">
    <property type="protein sequence ID" value="MDM7647572.1"/>
    <property type="molecule type" value="Genomic_DNA"/>
</dbReference>
<proteinExistence type="inferred from homology"/>
<feature type="transmembrane region" description="Helical" evidence="7">
    <location>
        <begin position="7"/>
        <end position="24"/>
    </location>
</feature>
<dbReference type="GO" id="GO:0016020">
    <property type="term" value="C:membrane"/>
    <property type="evidence" value="ECO:0007669"/>
    <property type="project" value="UniProtKB-SubCell"/>
</dbReference>
<evidence type="ECO:0000256" key="6">
    <source>
        <dbReference type="ARBA" id="ARBA00023288"/>
    </source>
</evidence>
<keyword evidence="3" id="KW-0732">Signal</keyword>
<sequence length="287" mass="31691">MSKTKKWISLIIVIIFAFIAIFLVRNQTSSGNDKNEITIGSIGSDAQIWNYIAKLPETKQKGIKIKVKNFTDGVSLNTSTAQGKIDVNAFQSYAYLAAYNKSSTKNKLGVIGTTYLEPMGIYSSQYKKISEIPDGATIAIANNAANTARGLRLLEKAGLITLKSSFGSLSGINEIKSNPHDFKFKEIDDTTGPRVIKDNTIAAALIGNTVALEGKLNVLKDSLYHEKIDQSTKDNINILATAKKNQSNKNFKKLISLYHSKKVQKYIRDKFDGTKLEVQKPVTYLTK</sequence>
<reference evidence="9 11" key="2">
    <citation type="submission" date="2023-06" db="EMBL/GenBank/DDBJ databases">
        <title>Draft Genome Sequences of lactic acid bacteria strains isolated from fermented milk products.</title>
        <authorList>
            <person name="Elcheninov A.G."/>
            <person name="Klyukina A."/>
            <person name="Zayulina K.S."/>
            <person name="Gavirova L.A."/>
            <person name="Shcherbakova P.A."/>
            <person name="Shestakov A.I."/>
            <person name="Kublanov I.V."/>
            <person name="Kochetkova T.V."/>
        </authorList>
    </citation>
    <scope>NUCLEOTIDE SEQUENCE [LARGE SCALE GENOMIC DNA]</scope>
    <source>
        <strain evidence="9 11">TOM.81</strain>
    </source>
</reference>
<comment type="similarity">
    <text evidence="2">Belongs to the NlpA lipoprotein family.</text>
</comment>
<evidence type="ECO:0000256" key="3">
    <source>
        <dbReference type="ARBA" id="ARBA00022729"/>
    </source>
</evidence>
<evidence type="ECO:0000256" key="4">
    <source>
        <dbReference type="ARBA" id="ARBA00023136"/>
    </source>
</evidence>
<keyword evidence="5" id="KW-0564">Palmitate</keyword>
<comment type="subcellular location">
    <subcellularLocation>
        <location evidence="1">Membrane</location>
        <topology evidence="1">Lipid-anchor</topology>
    </subcellularLocation>
</comment>
<evidence type="ECO:0000256" key="1">
    <source>
        <dbReference type="ARBA" id="ARBA00004635"/>
    </source>
</evidence>
<dbReference type="AlphaFoldDB" id="A0A9X3EC66"/>
<keyword evidence="7" id="KW-1133">Transmembrane helix</keyword>
<gene>
    <name evidence="8" type="ORF">D0502_03520</name>
    <name evidence="9" type="ORF">QUE93_11285</name>
</gene>
<name>A0A9X3EC66_9LACO</name>
<dbReference type="InterPro" id="IPR004872">
    <property type="entry name" value="Lipoprotein_NlpA"/>
</dbReference>
<keyword evidence="7" id="KW-0812">Transmembrane</keyword>
<keyword evidence="11" id="KW-1185">Reference proteome</keyword>
<keyword evidence="6" id="KW-0449">Lipoprotein</keyword>
<dbReference type="Proteomes" id="UP001242903">
    <property type="component" value="Unassembled WGS sequence"/>
</dbReference>
<dbReference type="GeneID" id="97229796"/>
<evidence type="ECO:0000256" key="5">
    <source>
        <dbReference type="ARBA" id="ARBA00023139"/>
    </source>
</evidence>
<dbReference type="Gene3D" id="3.40.190.10">
    <property type="entry name" value="Periplasmic binding protein-like II"/>
    <property type="match status" value="2"/>
</dbReference>
<dbReference type="Pfam" id="PF03180">
    <property type="entry name" value="Lipoprotein_9"/>
    <property type="match status" value="1"/>
</dbReference>
<evidence type="ECO:0000313" key="8">
    <source>
        <dbReference type="EMBL" id="MCX7578463.1"/>
    </source>
</evidence>
<evidence type="ECO:0000313" key="10">
    <source>
        <dbReference type="Proteomes" id="UP001080333"/>
    </source>
</evidence>
<dbReference type="PANTHER" id="PTHR30429">
    <property type="entry name" value="D-METHIONINE-BINDING LIPOPROTEIN METQ"/>
    <property type="match status" value="1"/>
</dbReference>
<keyword evidence="4 7" id="KW-0472">Membrane</keyword>
<evidence type="ECO:0000313" key="11">
    <source>
        <dbReference type="Proteomes" id="UP001242903"/>
    </source>
</evidence>
<dbReference type="SUPFAM" id="SSF53850">
    <property type="entry name" value="Periplasmic binding protein-like II"/>
    <property type="match status" value="1"/>
</dbReference>
<dbReference type="Proteomes" id="UP001080333">
    <property type="component" value="Unassembled WGS sequence"/>
</dbReference>
<evidence type="ECO:0000256" key="7">
    <source>
        <dbReference type="SAM" id="Phobius"/>
    </source>
</evidence>
<evidence type="ECO:0000256" key="2">
    <source>
        <dbReference type="ARBA" id="ARBA00008973"/>
    </source>
</evidence>